<comment type="caution">
    <text evidence="2">The sequence shown here is derived from an EMBL/GenBank/DDBJ whole genome shotgun (WGS) entry which is preliminary data.</text>
</comment>
<gene>
    <name evidence="2" type="ORF">JDW19_03690</name>
</gene>
<sequence>MSENYVNATLSDLNDLTNAILSNPDVQSTLETKPELRQIAKSAVDRPVITKDSRTWNGRQTMISYGPLNEGQWTLLQKVDQSVLFEDARKIGAWTIWTFLIALMLGWMVSYRLSDTIRRSLLQLSRLMAVDGNGFGKWATGYGRGNRCLR</sequence>
<dbReference type="AlphaFoldDB" id="A0A8I1IXP7"/>
<dbReference type="EMBL" id="JAEHFQ010000001">
    <property type="protein sequence ID" value="MBM0632235.1"/>
    <property type="molecule type" value="Genomic_DNA"/>
</dbReference>
<feature type="transmembrane region" description="Helical" evidence="1">
    <location>
        <begin position="91"/>
        <end position="111"/>
    </location>
</feature>
<evidence type="ECO:0000256" key="1">
    <source>
        <dbReference type="SAM" id="Phobius"/>
    </source>
</evidence>
<protein>
    <submittedName>
        <fullName evidence="2">Uncharacterized protein</fullName>
    </submittedName>
</protein>
<dbReference type="Proteomes" id="UP000650605">
    <property type="component" value="Unassembled WGS sequence"/>
</dbReference>
<keyword evidence="1" id="KW-0472">Membrane</keyword>
<reference evidence="2" key="1">
    <citation type="submission" date="2020-12" db="EMBL/GenBank/DDBJ databases">
        <title>Paenibacillus polymyxa LMG 27872: a double-edged sword.</title>
        <authorList>
            <person name="Langendries S."/>
            <person name="Garcia Mendez S."/>
            <person name="Beirinckx S."/>
            <person name="Viaene T."/>
            <person name="Baeyen S."/>
            <person name="Goeminne G."/>
            <person name="Willems A."/>
            <person name="Debode J."/>
            <person name="Goormachtig S."/>
        </authorList>
    </citation>
    <scope>NUCLEOTIDE SEQUENCE</scope>
    <source>
        <strain evidence="2">LMG 27872</strain>
    </source>
</reference>
<organism evidence="2 3">
    <name type="scientific">Paenibacillus polymyxa</name>
    <name type="common">Bacillus polymyxa</name>
    <dbReference type="NCBI Taxonomy" id="1406"/>
    <lineage>
        <taxon>Bacteria</taxon>
        <taxon>Bacillati</taxon>
        <taxon>Bacillota</taxon>
        <taxon>Bacilli</taxon>
        <taxon>Bacillales</taxon>
        <taxon>Paenibacillaceae</taxon>
        <taxon>Paenibacillus</taxon>
    </lineage>
</organism>
<proteinExistence type="predicted"/>
<keyword evidence="1" id="KW-0812">Transmembrane</keyword>
<evidence type="ECO:0000313" key="2">
    <source>
        <dbReference type="EMBL" id="MBM0632235.1"/>
    </source>
</evidence>
<name>A0A8I1IXP7_PAEPO</name>
<evidence type="ECO:0000313" key="3">
    <source>
        <dbReference type="Proteomes" id="UP000650605"/>
    </source>
</evidence>
<keyword evidence="1" id="KW-1133">Transmembrane helix</keyword>
<accession>A0A8I1IXP7</accession>